<dbReference type="PROSITE" id="PS50157">
    <property type="entry name" value="ZINC_FINGER_C2H2_2"/>
    <property type="match status" value="2"/>
</dbReference>
<keyword evidence="7 22" id="KW-0812">Transmembrane</keyword>
<dbReference type="InterPro" id="IPR013087">
    <property type="entry name" value="Znf_C2H2_type"/>
</dbReference>
<evidence type="ECO:0000256" key="2">
    <source>
        <dbReference type="ARBA" id="ARBA00004141"/>
    </source>
</evidence>
<dbReference type="Gene3D" id="3.30.710.10">
    <property type="entry name" value="Potassium Channel Kv1.1, Chain A"/>
    <property type="match status" value="2"/>
</dbReference>
<dbReference type="Gene3D" id="3.30.160.60">
    <property type="entry name" value="Classic Zinc Finger"/>
    <property type="match status" value="1"/>
</dbReference>
<keyword evidence="10" id="KW-0967">Endosome</keyword>
<dbReference type="GO" id="GO:0015031">
    <property type="term" value="P:protein transport"/>
    <property type="evidence" value="ECO:0007669"/>
    <property type="project" value="UniProtKB-UniRule"/>
</dbReference>
<evidence type="ECO:0000256" key="12">
    <source>
        <dbReference type="ARBA" id="ARBA00022833"/>
    </source>
</evidence>
<evidence type="ECO:0000256" key="13">
    <source>
        <dbReference type="ARBA" id="ARBA00022927"/>
    </source>
</evidence>
<evidence type="ECO:0000256" key="19">
    <source>
        <dbReference type="PROSITE-ProRule" id="PRU00042"/>
    </source>
</evidence>
<keyword evidence="9" id="KW-0677">Repeat</keyword>
<dbReference type="PANTHER" id="PTHR31322:SF2">
    <property type="entry name" value="E3 UBIQUITIN-PROTEIN LIGASE TM129"/>
    <property type="match status" value="1"/>
</dbReference>
<evidence type="ECO:0000256" key="20">
    <source>
        <dbReference type="PROSITE-ProRule" id="PRU00642"/>
    </source>
</evidence>
<dbReference type="InterPro" id="IPR011333">
    <property type="entry name" value="SKP1/BTB/POZ_sf"/>
</dbReference>
<dbReference type="CDD" id="cd18315">
    <property type="entry name" value="BTB_POZ_BAB-like"/>
    <property type="match status" value="1"/>
</dbReference>
<feature type="compositionally biased region" description="Basic residues" evidence="21">
    <location>
        <begin position="302"/>
        <end position="313"/>
    </location>
</feature>
<evidence type="ECO:0000259" key="25">
    <source>
        <dbReference type="PROSITE" id="PS51310"/>
    </source>
</evidence>
<comment type="subcellular location">
    <subcellularLocation>
        <location evidence="3">Endosome</location>
    </subcellularLocation>
    <subcellularLocation>
        <location evidence="2">Membrane</location>
        <topology evidence="2">Multi-pass membrane protein</topology>
    </subcellularLocation>
    <subcellularLocation>
        <location evidence="1">Nucleus</location>
    </subcellularLocation>
</comment>
<dbReference type="PROSITE" id="PS51313">
    <property type="entry name" value="VPS28_N"/>
    <property type="match status" value="1"/>
</dbReference>
<evidence type="ECO:0000313" key="27">
    <source>
        <dbReference type="EMBL" id="CAD7252267.1"/>
    </source>
</evidence>
<dbReference type="InterPro" id="IPR017898">
    <property type="entry name" value="VPS28_N"/>
</dbReference>
<reference evidence="27" key="1">
    <citation type="submission" date="2020-11" db="EMBL/GenBank/DDBJ databases">
        <authorList>
            <person name="Tran Van P."/>
        </authorList>
    </citation>
    <scope>NUCLEOTIDE SEQUENCE</scope>
</reference>
<feature type="domain" description="VPS28 N-terminal" evidence="26">
    <location>
        <begin position="1"/>
        <end position="68"/>
    </location>
</feature>
<dbReference type="InterPro" id="IPR007143">
    <property type="entry name" value="Vps28"/>
</dbReference>
<sequence>MAYDNMADLYAVVNTLQCLEKAYIRDAVTAKEYTAACSKLLVQVKAAFKQVQGEEFATIESFVKKFKLFITIMDKLRLSQLANDELQPDLKELAETISRLSILPGDYIGRNKVQEWLSTMSKMSASDELSETQARQLFGGSAYPMIHLTGVAPDLLQLLVEYIYQGKVDVPTHLFNDFANLGRSLLVRGLVTQVDQEIRSETATSSCLILEDEESLVKKTKKKKKREKREKEVQEPNPELESEEKTDQFQEPTIVLSPATSKREILNTDVPEDESMSVEELPKKNDDHDQELNAPCSEEQLKRRHRRRKRSRRGKEEPVEQEDHPSKEKSQSDIAERKEWAKLKKRKRVSWNQLVVASTPRQHIHFDGTDDDDGEEMEVEKERDSGGEFVRNSVQGRTHSAMQYEDQTMSRIENPSATQDQIESKPEVRSQHVALKLLPRVIRIPKPTEPHKGPREMSKGAQLKEPQTNVSFILTNEETAPTNVCTKDVPAAADARVEDHLSFDQVINLCNGFATQGGIQPGMPDCNQLEMVSHAETGPGKKYEDYPLMTGPPKENDIIVFKMWNLDEHYCPEITDYRTARVITFRPETREVQLMLLGQNFNLKWNSHTSEVLRSFQDLRLHETYTDVVLSCDGHYIKAHKLVLSACSTHFDKILRSTGTYFPIIHFFETRVELLRLVIQYMYNGEVDVPSERLHEFIQLAESLQIKGLAGTQFLSHPLTAPQAYVTHHPHHQQHTPHEVHHQAAALPAQAAVCFLHDLSGFAVHMIYLSESHLNDYQIQDESGITKGVFALPGSSLAQDGHETGNGQGTQGRHQQSSSSGSSHSSQSTQEGGPASPHPKHMPPDISQLYPLERINNVIWRGKLESGGRVYFCSLCPYKTPDRMKATNHGRTHTGERPFQCEICKKAYTQQSILKRHILKLHGMKTPAFGLNWQDSSSCMSYLWRVLSFIRDSQSLKGHSISIMTWKPYLRFEDADLRYFLTVWLWVPEFSSVFKSTAVLQLGFSVSVGLAVAGIFWFLWVSANGFSHHHILQNLHHFLTPQKSLSAVISEINTEFRRFDKFSTRLNHIRRAIVTDSWIIQITQYTMQMASQDDALLTLDKSEEFDLTRDEPSGAQFLSLTVRSGRHGVKAFVIRHTIYNEFYFNRVRSTEYADLRGKLRRSPLNVRNVVIRQTLSDRFVTAFESQVRLNPPVHYEGERENCIGCMQVQADTMLVRRCIEDGVGDAEREGRGPPCMRCFCRPMWCLSCMGKWFASRQDKHRPETWLASKAPCPTCRATFCILDVSLIR</sequence>
<feature type="compositionally biased region" description="Basic residues" evidence="21">
    <location>
        <begin position="219"/>
        <end position="228"/>
    </location>
</feature>
<dbReference type="InterPro" id="IPR018801">
    <property type="entry name" value="TM129"/>
</dbReference>
<dbReference type="EMBL" id="CAJPEV010004260">
    <property type="protein sequence ID" value="CAG0901470.1"/>
    <property type="molecule type" value="Genomic_DNA"/>
</dbReference>
<feature type="transmembrane region" description="Helical" evidence="22">
    <location>
        <begin position="998"/>
        <end position="1020"/>
    </location>
</feature>
<evidence type="ECO:0000256" key="18">
    <source>
        <dbReference type="ARBA" id="ARBA00023242"/>
    </source>
</evidence>
<feature type="domain" description="BTB" evidence="23">
    <location>
        <begin position="626"/>
        <end position="691"/>
    </location>
</feature>
<keyword evidence="16 22" id="KW-0472">Membrane</keyword>
<dbReference type="GO" id="GO:0008270">
    <property type="term" value="F:zinc ion binding"/>
    <property type="evidence" value="ECO:0007669"/>
    <property type="project" value="UniProtKB-KW"/>
</dbReference>
<evidence type="ECO:0000256" key="4">
    <source>
        <dbReference type="ARBA" id="ARBA00007332"/>
    </source>
</evidence>
<dbReference type="SUPFAM" id="SSF140427">
    <property type="entry name" value="VPS28 C-terminal domain-like"/>
    <property type="match status" value="1"/>
</dbReference>
<dbReference type="Proteomes" id="UP000677054">
    <property type="component" value="Unassembled WGS sequence"/>
</dbReference>
<dbReference type="GO" id="GO:0000813">
    <property type="term" value="C:ESCRT I complex"/>
    <property type="evidence" value="ECO:0007669"/>
    <property type="project" value="InterPro"/>
</dbReference>
<keyword evidence="14 22" id="KW-1133">Transmembrane helix</keyword>
<dbReference type="PROSITE" id="PS50097">
    <property type="entry name" value="BTB"/>
    <property type="match status" value="1"/>
</dbReference>
<evidence type="ECO:0000259" key="26">
    <source>
        <dbReference type="PROSITE" id="PS51313"/>
    </source>
</evidence>
<feature type="compositionally biased region" description="Basic and acidic residues" evidence="21">
    <location>
        <begin position="280"/>
        <end position="291"/>
    </location>
</feature>
<dbReference type="InterPro" id="IPR038358">
    <property type="entry name" value="VPS28_N_sf"/>
</dbReference>
<feature type="region of interest" description="Disordered" evidence="21">
    <location>
        <begin position="794"/>
        <end position="847"/>
    </location>
</feature>
<keyword evidence="6 20" id="KW-0813">Transport</keyword>
<evidence type="ECO:0000259" key="23">
    <source>
        <dbReference type="PROSITE" id="PS50097"/>
    </source>
</evidence>
<evidence type="ECO:0000256" key="17">
    <source>
        <dbReference type="ARBA" id="ARBA00023163"/>
    </source>
</evidence>
<dbReference type="GO" id="GO:0061630">
    <property type="term" value="F:ubiquitin protein ligase activity"/>
    <property type="evidence" value="ECO:0007669"/>
    <property type="project" value="InterPro"/>
</dbReference>
<protein>
    <recommendedName>
        <fullName evidence="5">Vacuolar protein sorting-associated protein 28 homolog</fullName>
    </recommendedName>
</protein>
<dbReference type="GO" id="GO:0006357">
    <property type="term" value="P:regulation of transcription by RNA polymerase II"/>
    <property type="evidence" value="ECO:0007669"/>
    <property type="project" value="UniProtKB-ARBA"/>
</dbReference>
<feature type="domain" description="C2H2-type" evidence="24">
    <location>
        <begin position="899"/>
        <end position="927"/>
    </location>
</feature>
<name>A0A7R9ADN1_9CRUS</name>
<evidence type="ECO:0000256" key="6">
    <source>
        <dbReference type="ARBA" id="ARBA00022448"/>
    </source>
</evidence>
<dbReference type="Pfam" id="PF03997">
    <property type="entry name" value="VPS28"/>
    <property type="match status" value="1"/>
</dbReference>
<keyword evidence="11 19" id="KW-0863">Zinc-finger</keyword>
<keyword evidence="28" id="KW-1185">Reference proteome</keyword>
<dbReference type="InterPro" id="IPR037206">
    <property type="entry name" value="VPS28_C_sf"/>
</dbReference>
<dbReference type="GO" id="GO:0032509">
    <property type="term" value="P:endosome transport via multivesicular body sorting pathway"/>
    <property type="evidence" value="ECO:0007669"/>
    <property type="project" value="InterPro"/>
</dbReference>
<evidence type="ECO:0000256" key="16">
    <source>
        <dbReference type="ARBA" id="ARBA00023136"/>
    </source>
</evidence>
<feature type="compositionally biased region" description="Low complexity" evidence="21">
    <location>
        <begin position="811"/>
        <end position="833"/>
    </location>
</feature>
<dbReference type="GO" id="GO:0005783">
    <property type="term" value="C:endoplasmic reticulum"/>
    <property type="evidence" value="ECO:0007669"/>
    <property type="project" value="TreeGrafter"/>
</dbReference>
<evidence type="ECO:0000256" key="9">
    <source>
        <dbReference type="ARBA" id="ARBA00022737"/>
    </source>
</evidence>
<organism evidence="27">
    <name type="scientific">Darwinula stevensoni</name>
    <dbReference type="NCBI Taxonomy" id="69355"/>
    <lineage>
        <taxon>Eukaryota</taxon>
        <taxon>Metazoa</taxon>
        <taxon>Ecdysozoa</taxon>
        <taxon>Arthropoda</taxon>
        <taxon>Crustacea</taxon>
        <taxon>Oligostraca</taxon>
        <taxon>Ostracoda</taxon>
        <taxon>Podocopa</taxon>
        <taxon>Podocopida</taxon>
        <taxon>Darwinulocopina</taxon>
        <taxon>Darwinuloidea</taxon>
        <taxon>Darwinulidae</taxon>
        <taxon>Darwinula</taxon>
    </lineage>
</organism>
<dbReference type="FunFam" id="3.30.160.60:FF:001289">
    <property type="entry name" value="Zinc finger protein 574"/>
    <property type="match status" value="1"/>
</dbReference>
<dbReference type="PROSITE" id="PS00028">
    <property type="entry name" value="ZINC_FINGER_C2H2_1"/>
    <property type="match status" value="1"/>
</dbReference>
<dbReference type="InterPro" id="IPR036236">
    <property type="entry name" value="Znf_C2H2_sf"/>
</dbReference>
<dbReference type="GO" id="GO:0005634">
    <property type="term" value="C:nucleus"/>
    <property type="evidence" value="ECO:0007669"/>
    <property type="project" value="UniProtKB-SubCell"/>
</dbReference>
<dbReference type="SUPFAM" id="SSF140111">
    <property type="entry name" value="Endosomal sorting complex assembly domain"/>
    <property type="match status" value="1"/>
</dbReference>
<evidence type="ECO:0000256" key="10">
    <source>
        <dbReference type="ARBA" id="ARBA00022753"/>
    </source>
</evidence>
<evidence type="ECO:0000256" key="22">
    <source>
        <dbReference type="SAM" id="Phobius"/>
    </source>
</evidence>
<comment type="similarity">
    <text evidence="20">Belongs to the VPS28 family.</text>
</comment>
<dbReference type="SMART" id="SM00355">
    <property type="entry name" value="ZnF_C2H2"/>
    <property type="match status" value="2"/>
</dbReference>
<feature type="domain" description="VPS28 C-terminal" evidence="25">
    <location>
        <begin position="57"/>
        <end position="153"/>
    </location>
</feature>
<evidence type="ECO:0000256" key="8">
    <source>
        <dbReference type="ARBA" id="ARBA00022723"/>
    </source>
</evidence>
<feature type="compositionally biased region" description="Acidic residues" evidence="21">
    <location>
        <begin position="369"/>
        <end position="379"/>
    </location>
</feature>
<feature type="domain" description="C2H2-type" evidence="24">
    <location>
        <begin position="871"/>
        <end position="898"/>
    </location>
</feature>
<keyword evidence="12" id="KW-0862">Zinc</keyword>
<evidence type="ECO:0000259" key="24">
    <source>
        <dbReference type="PROSITE" id="PS50157"/>
    </source>
</evidence>
<keyword evidence="8" id="KW-0479">Metal-binding</keyword>
<feature type="region of interest" description="Disordered" evidence="21">
    <location>
        <begin position="219"/>
        <end position="347"/>
    </location>
</feature>
<dbReference type="SMART" id="SM00225">
    <property type="entry name" value="BTB"/>
    <property type="match status" value="1"/>
</dbReference>
<dbReference type="SUPFAM" id="SSF57667">
    <property type="entry name" value="beta-beta-alpha zinc fingers"/>
    <property type="match status" value="1"/>
</dbReference>
<dbReference type="InterPro" id="IPR037202">
    <property type="entry name" value="ESCRT_assembly_dom"/>
</dbReference>
<evidence type="ECO:0000256" key="15">
    <source>
        <dbReference type="ARBA" id="ARBA00023015"/>
    </source>
</evidence>
<evidence type="ECO:0000256" key="1">
    <source>
        <dbReference type="ARBA" id="ARBA00004123"/>
    </source>
</evidence>
<proteinExistence type="inferred from homology"/>
<dbReference type="Pfam" id="PF00651">
    <property type="entry name" value="BTB"/>
    <property type="match status" value="1"/>
</dbReference>
<dbReference type="Pfam" id="PF10272">
    <property type="entry name" value="Tmpp129"/>
    <property type="match status" value="1"/>
</dbReference>
<dbReference type="SUPFAM" id="SSF54695">
    <property type="entry name" value="POZ domain"/>
    <property type="match status" value="1"/>
</dbReference>
<keyword evidence="18" id="KW-0539">Nucleus</keyword>
<evidence type="ECO:0000256" key="21">
    <source>
        <dbReference type="SAM" id="MobiDB-lite"/>
    </source>
</evidence>
<keyword evidence="17" id="KW-0804">Transcription</keyword>
<dbReference type="OrthoDB" id="10055027at2759"/>
<evidence type="ECO:0000256" key="5">
    <source>
        <dbReference type="ARBA" id="ARBA00020968"/>
    </source>
</evidence>
<keyword evidence="15" id="KW-0805">Transcription regulation</keyword>
<gene>
    <name evidence="27" type="ORF">DSTB1V02_LOCUS12025</name>
</gene>
<evidence type="ECO:0000313" key="28">
    <source>
        <dbReference type="Proteomes" id="UP000677054"/>
    </source>
</evidence>
<evidence type="ECO:0000256" key="11">
    <source>
        <dbReference type="ARBA" id="ARBA00022771"/>
    </source>
</evidence>
<dbReference type="InterPro" id="IPR000210">
    <property type="entry name" value="BTB/POZ_dom"/>
</dbReference>
<comment type="similarity">
    <text evidence="4">Belongs to the TMEM129 family.</text>
</comment>
<dbReference type="GO" id="GO:0016567">
    <property type="term" value="P:protein ubiquitination"/>
    <property type="evidence" value="ECO:0007669"/>
    <property type="project" value="InterPro"/>
</dbReference>
<dbReference type="InterPro" id="IPR056398">
    <property type="entry name" value="Tudor_Coilin"/>
</dbReference>
<dbReference type="EMBL" id="LR903777">
    <property type="protein sequence ID" value="CAD7252267.1"/>
    <property type="molecule type" value="Genomic_DNA"/>
</dbReference>
<dbReference type="Gene3D" id="1.20.1440.200">
    <property type="match status" value="1"/>
</dbReference>
<feature type="compositionally biased region" description="Basic and acidic residues" evidence="21">
    <location>
        <begin position="314"/>
        <end position="342"/>
    </location>
</feature>
<feature type="region of interest" description="Disordered" evidence="21">
    <location>
        <begin position="363"/>
        <end position="386"/>
    </location>
</feature>
<dbReference type="Pfam" id="PF23086">
    <property type="entry name" value="Tudor_Coilin"/>
    <property type="match status" value="1"/>
</dbReference>
<evidence type="ECO:0000256" key="14">
    <source>
        <dbReference type="ARBA" id="ARBA00022989"/>
    </source>
</evidence>
<evidence type="ECO:0000256" key="7">
    <source>
        <dbReference type="ARBA" id="ARBA00022692"/>
    </source>
</evidence>
<dbReference type="PROSITE" id="PS51310">
    <property type="entry name" value="VPS28_C"/>
    <property type="match status" value="1"/>
</dbReference>
<keyword evidence="13 20" id="KW-0653">Protein transport</keyword>
<dbReference type="InterPro" id="IPR017899">
    <property type="entry name" value="VPS28_C"/>
</dbReference>
<evidence type="ECO:0000256" key="3">
    <source>
        <dbReference type="ARBA" id="ARBA00004177"/>
    </source>
</evidence>
<dbReference type="PANTHER" id="PTHR31322">
    <property type="entry name" value="E3 UBIQUITIN-PROTEIN LIGASE TM129"/>
    <property type="match status" value="1"/>
</dbReference>
<accession>A0A7R9ADN1</accession>